<evidence type="ECO:0008006" key="3">
    <source>
        <dbReference type="Google" id="ProtNLM"/>
    </source>
</evidence>
<sequence length="504" mass="57559">MSKLFVRKLLMLIFLMFLLPTLFAQHRGDNIYFQGLNDITNLSSVKLIALGGTGVGGTSDINSLYTNPAGLSGSSKFQIYIGIGNFESKWWENQDYRPNRQFVTLPFYLDGMYVPNPENNGEWDNKAFFNDSSYIVSEPKIGPDPYSQDAADWVESKDEWALKNIAVAVPFNFASYNFVFAASYNRNNVWDYDRNQTYLDPHIGYTGYGYLPERVTSADDSIRINWYDYQRKRFGEVTQYRFALSSRINDWIKVGLSATVLSGETDDFLSLNKVGYFDLMGGANKFKFSYDTLNNVNSGVSEFNSFNVTLGVIFTFRKLDVGLKFDIPSSITRKYSYENEIYNADINNKTKTRVEGEDEIDIPLNFAVGISYRPVEQFRLAIDYELNPYSESKFALAAQDTAFSGIPDSYSLRFGIEYQLLDFVELLAGYNTYSELFIPDGAPDKKYGPNSNAYSFGLGVSIPYGKINITYAYSILKYYDSYFSNTNYQVRRNQQILLGYTLVF</sequence>
<dbReference type="EMBL" id="CP003557">
    <property type="protein sequence ID" value="AFN74596.1"/>
    <property type="molecule type" value="Genomic_DNA"/>
</dbReference>
<organism evidence="1 2">
    <name type="scientific">Melioribacter roseus (strain DSM 23840 / JCM 17771 / VKM B-2668 / P3M-2)</name>
    <dbReference type="NCBI Taxonomy" id="1191523"/>
    <lineage>
        <taxon>Bacteria</taxon>
        <taxon>Pseudomonadati</taxon>
        <taxon>Ignavibacteriota</taxon>
        <taxon>Ignavibacteria</taxon>
        <taxon>Ignavibacteriales</taxon>
        <taxon>Melioribacteraceae</taxon>
        <taxon>Melioribacter</taxon>
    </lineage>
</organism>
<dbReference type="eggNOG" id="COG2067">
    <property type="taxonomic scope" value="Bacteria"/>
</dbReference>
<protein>
    <recommendedName>
        <fullName evidence="3">Membrane protein involved in aromatic hydrocarbon degradation</fullName>
    </recommendedName>
</protein>
<dbReference type="AlphaFoldDB" id="I7A3X3"/>
<keyword evidence="2" id="KW-1185">Reference proteome</keyword>
<evidence type="ECO:0000313" key="2">
    <source>
        <dbReference type="Proteomes" id="UP000009011"/>
    </source>
</evidence>
<accession>I7A3X3</accession>
<dbReference type="Gene3D" id="2.40.160.60">
    <property type="entry name" value="Outer membrane protein transport protein (OMPP1/FadL/TodX)"/>
    <property type="match status" value="1"/>
</dbReference>
<dbReference type="SUPFAM" id="SSF56935">
    <property type="entry name" value="Porins"/>
    <property type="match status" value="1"/>
</dbReference>
<dbReference type="OrthoDB" id="9922at2"/>
<reference evidence="1 2" key="1">
    <citation type="journal article" date="2013" name="PLoS ONE">
        <title>Genomic analysis of Melioribacter roseus, facultatively anaerobic organotrophic bacterium representing a novel deep lineage within Bacteriodetes/Chlorobi group.</title>
        <authorList>
            <person name="Kadnikov V.V."/>
            <person name="Mardanov A.V."/>
            <person name="Podosokorskaya O.A."/>
            <person name="Gavrilov S.N."/>
            <person name="Kublanov I.V."/>
            <person name="Beletsky A.V."/>
            <person name="Bonch-Osmolovskaya E.A."/>
            <person name="Ravin N.V."/>
        </authorList>
    </citation>
    <scope>NUCLEOTIDE SEQUENCE [LARGE SCALE GENOMIC DNA]</scope>
    <source>
        <strain evidence="2">JCM 17771 / P3M-2</strain>
    </source>
</reference>
<evidence type="ECO:0000313" key="1">
    <source>
        <dbReference type="EMBL" id="AFN74596.1"/>
    </source>
</evidence>
<dbReference type="HOGENOM" id="CLU_540585_0_0_10"/>
<gene>
    <name evidence="1" type="ordered locus">MROS_1359</name>
</gene>
<dbReference type="RefSeq" id="WP_014856031.1">
    <property type="nucleotide sequence ID" value="NC_018178.1"/>
</dbReference>
<dbReference type="KEGG" id="mro:MROS_1359"/>
<dbReference type="Proteomes" id="UP000009011">
    <property type="component" value="Chromosome"/>
</dbReference>
<name>I7A3X3_MELRP</name>
<proteinExistence type="predicted"/>
<dbReference type="STRING" id="1191523.MROS_1359"/>